<feature type="region of interest" description="Disordered" evidence="1">
    <location>
        <begin position="34"/>
        <end position="58"/>
    </location>
</feature>
<dbReference type="Proteomes" id="UP001221898">
    <property type="component" value="Unassembled WGS sequence"/>
</dbReference>
<comment type="caution">
    <text evidence="2">The sequence shown here is derived from an EMBL/GenBank/DDBJ whole genome shotgun (WGS) entry which is preliminary data.</text>
</comment>
<reference evidence="2" key="1">
    <citation type="journal article" date="2023" name="Science">
        <title>Genome structures resolve the early diversification of teleost fishes.</title>
        <authorList>
            <person name="Parey E."/>
            <person name="Louis A."/>
            <person name="Montfort J."/>
            <person name="Bouchez O."/>
            <person name="Roques C."/>
            <person name="Iampietro C."/>
            <person name="Lluch J."/>
            <person name="Castinel A."/>
            <person name="Donnadieu C."/>
            <person name="Desvignes T."/>
            <person name="Floi Bucao C."/>
            <person name="Jouanno E."/>
            <person name="Wen M."/>
            <person name="Mejri S."/>
            <person name="Dirks R."/>
            <person name="Jansen H."/>
            <person name="Henkel C."/>
            <person name="Chen W.J."/>
            <person name="Zahm M."/>
            <person name="Cabau C."/>
            <person name="Klopp C."/>
            <person name="Thompson A.W."/>
            <person name="Robinson-Rechavi M."/>
            <person name="Braasch I."/>
            <person name="Lecointre G."/>
            <person name="Bobe J."/>
            <person name="Postlethwait J.H."/>
            <person name="Berthelot C."/>
            <person name="Roest Crollius H."/>
            <person name="Guiguen Y."/>
        </authorList>
    </citation>
    <scope>NUCLEOTIDE SEQUENCE</scope>
    <source>
        <strain evidence="2">NC1722</strain>
    </source>
</reference>
<dbReference type="EMBL" id="JAINUG010000075">
    <property type="protein sequence ID" value="KAJ8400735.1"/>
    <property type="molecule type" value="Genomic_DNA"/>
</dbReference>
<evidence type="ECO:0000256" key="1">
    <source>
        <dbReference type="SAM" id="MobiDB-lite"/>
    </source>
</evidence>
<proteinExistence type="predicted"/>
<organism evidence="2 3">
    <name type="scientific">Aldrovandia affinis</name>
    <dbReference type="NCBI Taxonomy" id="143900"/>
    <lineage>
        <taxon>Eukaryota</taxon>
        <taxon>Metazoa</taxon>
        <taxon>Chordata</taxon>
        <taxon>Craniata</taxon>
        <taxon>Vertebrata</taxon>
        <taxon>Euteleostomi</taxon>
        <taxon>Actinopterygii</taxon>
        <taxon>Neopterygii</taxon>
        <taxon>Teleostei</taxon>
        <taxon>Notacanthiformes</taxon>
        <taxon>Halosauridae</taxon>
        <taxon>Aldrovandia</taxon>
    </lineage>
</organism>
<dbReference type="AlphaFoldDB" id="A0AAD7SE01"/>
<evidence type="ECO:0000313" key="2">
    <source>
        <dbReference type="EMBL" id="KAJ8400735.1"/>
    </source>
</evidence>
<accession>A0AAD7SE01</accession>
<name>A0AAD7SE01_9TELE</name>
<protein>
    <submittedName>
        <fullName evidence="2">Uncharacterized protein</fullName>
    </submittedName>
</protein>
<feature type="compositionally biased region" description="Basic and acidic residues" evidence="1">
    <location>
        <begin position="36"/>
        <end position="58"/>
    </location>
</feature>
<sequence>MREQDKCYLHRRIQTDDGFSGRDLKDPGKVLSAENKYSHYESDEQKQRSSQHPKEHSIETCAPMEQLTLQAMILHQQRLITPV</sequence>
<keyword evidence="3" id="KW-1185">Reference proteome</keyword>
<evidence type="ECO:0000313" key="3">
    <source>
        <dbReference type="Proteomes" id="UP001221898"/>
    </source>
</evidence>
<gene>
    <name evidence="2" type="ORF">AAFF_G00395040</name>
</gene>